<dbReference type="EMBL" id="LECT01000025">
    <property type="protein sequence ID" value="KLU04752.1"/>
    <property type="molecule type" value="Genomic_DNA"/>
</dbReference>
<organism evidence="1 2">
    <name type="scientific">Rhodopirellula islandica</name>
    <dbReference type="NCBI Taxonomy" id="595434"/>
    <lineage>
        <taxon>Bacteria</taxon>
        <taxon>Pseudomonadati</taxon>
        <taxon>Planctomycetota</taxon>
        <taxon>Planctomycetia</taxon>
        <taxon>Pirellulales</taxon>
        <taxon>Pirellulaceae</taxon>
        <taxon>Rhodopirellula</taxon>
    </lineage>
</organism>
<evidence type="ECO:0000313" key="1">
    <source>
        <dbReference type="EMBL" id="KLU04752.1"/>
    </source>
</evidence>
<gene>
    <name evidence="1" type="ORF">RISK_003020</name>
</gene>
<sequence>MWNESRNMVGVNGRLLSAAKAYSSVFRGRGLSVREFVVNS</sequence>
<dbReference type="STRING" id="595434.RISK_003020"/>
<protein>
    <submittedName>
        <fullName evidence="1">Uncharacterized protein</fullName>
    </submittedName>
</protein>
<dbReference type="Proteomes" id="UP000036367">
    <property type="component" value="Unassembled WGS sequence"/>
</dbReference>
<keyword evidence="2" id="KW-1185">Reference proteome</keyword>
<evidence type="ECO:0000313" key="2">
    <source>
        <dbReference type="Proteomes" id="UP000036367"/>
    </source>
</evidence>
<name>A0A0J1BDS8_RHOIS</name>
<accession>A0A0J1BDS8</accession>
<dbReference type="PATRIC" id="fig|595434.4.peg.2879"/>
<dbReference type="AlphaFoldDB" id="A0A0J1BDS8"/>
<comment type="caution">
    <text evidence="1">The sequence shown here is derived from an EMBL/GenBank/DDBJ whole genome shotgun (WGS) entry which is preliminary data.</text>
</comment>
<proteinExistence type="predicted"/>
<reference evidence="1" key="1">
    <citation type="submission" date="2015-05" db="EMBL/GenBank/DDBJ databases">
        <title>Permanent draft genome of Rhodopirellula islandicus K833.</title>
        <authorList>
            <person name="Kizina J."/>
            <person name="Richter M."/>
            <person name="Glockner F.O."/>
            <person name="Harder J."/>
        </authorList>
    </citation>
    <scope>NUCLEOTIDE SEQUENCE [LARGE SCALE GENOMIC DNA]</scope>
    <source>
        <strain evidence="1">K833</strain>
    </source>
</reference>